<comment type="caution">
    <text evidence="1">The sequence shown here is derived from an EMBL/GenBank/DDBJ whole genome shotgun (WGS) entry which is preliminary data.</text>
</comment>
<proteinExistence type="predicted"/>
<dbReference type="GeneID" id="93559178"/>
<evidence type="ECO:0000313" key="2">
    <source>
        <dbReference type="Proteomes" id="UP000003598"/>
    </source>
</evidence>
<evidence type="ECO:0000313" key="1">
    <source>
        <dbReference type="EMBL" id="EHH01321.1"/>
    </source>
</evidence>
<sequence length="49" mass="5657">MEKKLEILKLSIPAISELSARKLLGGDGYGLEEEPTYDRCDTIRFWEIK</sequence>
<keyword evidence="2" id="KW-1185">Reference proteome</keyword>
<gene>
    <name evidence="1" type="ORF">HMPREF9441_00986</name>
</gene>
<dbReference type="HOGENOM" id="CLU_3138691_0_0_10"/>
<organism evidence="1 2">
    <name type="scientific">Paraprevotella clara YIT 11840</name>
    <dbReference type="NCBI Taxonomy" id="762968"/>
    <lineage>
        <taxon>Bacteria</taxon>
        <taxon>Pseudomonadati</taxon>
        <taxon>Bacteroidota</taxon>
        <taxon>Bacteroidia</taxon>
        <taxon>Bacteroidales</taxon>
        <taxon>Prevotellaceae</taxon>
        <taxon>Paraprevotella</taxon>
    </lineage>
</organism>
<dbReference type="AlphaFoldDB" id="G5SNQ5"/>
<name>G5SNQ5_9BACT</name>
<dbReference type="RefSeq" id="WP_008618388.1">
    <property type="nucleotide sequence ID" value="NZ_JH376591.1"/>
</dbReference>
<accession>G5SNQ5</accession>
<dbReference type="STRING" id="762968.HMPREF9441_00986"/>
<reference evidence="1 2" key="1">
    <citation type="submission" date="2011-03" db="EMBL/GenBank/DDBJ databases">
        <authorList>
            <person name="Weinstock G."/>
            <person name="Sodergren E."/>
            <person name="Clifton S."/>
            <person name="Fulton L."/>
            <person name="Fulton B."/>
            <person name="Courtney L."/>
            <person name="Fronick C."/>
            <person name="Harrison M."/>
            <person name="Strong C."/>
            <person name="Farmer C."/>
            <person name="Delahaunty K."/>
            <person name="Markovic C."/>
            <person name="Hall O."/>
            <person name="Minx P."/>
            <person name="Tomlinson C."/>
            <person name="Mitreva M."/>
            <person name="Hou S."/>
            <person name="Chen J."/>
            <person name="Wollam A."/>
            <person name="Pepin K.H."/>
            <person name="Johnson M."/>
            <person name="Bhonagiri V."/>
            <person name="Zhang X."/>
            <person name="Suruliraj S."/>
            <person name="Warren W."/>
            <person name="Chinwalla A."/>
            <person name="Mardis E.R."/>
            <person name="Wilson R.K."/>
        </authorList>
    </citation>
    <scope>NUCLEOTIDE SEQUENCE [LARGE SCALE GENOMIC DNA]</scope>
    <source>
        <strain evidence="1 2">YIT 11840</strain>
    </source>
</reference>
<dbReference type="Proteomes" id="UP000003598">
    <property type="component" value="Unassembled WGS sequence"/>
</dbReference>
<dbReference type="PATRIC" id="fig|762968.3.peg.878"/>
<protein>
    <submittedName>
        <fullName evidence="1">Uncharacterized protein</fullName>
    </submittedName>
</protein>
<dbReference type="EMBL" id="AFFY01000015">
    <property type="protein sequence ID" value="EHH01321.1"/>
    <property type="molecule type" value="Genomic_DNA"/>
</dbReference>